<keyword evidence="7" id="KW-0520">NAD</keyword>
<evidence type="ECO:0000256" key="5">
    <source>
        <dbReference type="ARBA" id="ARBA00022857"/>
    </source>
</evidence>
<name>A0A6J4L985_9BACT</name>
<dbReference type="SUPFAM" id="SSF51735">
    <property type="entry name" value="NAD(P)-binding Rossmann-fold domains"/>
    <property type="match status" value="1"/>
</dbReference>
<keyword evidence="6" id="KW-1278">Translocase</keyword>
<dbReference type="SMART" id="SM01003">
    <property type="entry name" value="AlaDh_PNT_N"/>
    <property type="match status" value="1"/>
</dbReference>
<dbReference type="SMART" id="SM01002">
    <property type="entry name" value="AlaDh_PNT_C"/>
    <property type="match status" value="1"/>
</dbReference>
<dbReference type="EMBL" id="CADCTW010000102">
    <property type="protein sequence ID" value="CAA9325726.1"/>
    <property type="molecule type" value="Genomic_DNA"/>
</dbReference>
<evidence type="ECO:0000256" key="7">
    <source>
        <dbReference type="ARBA" id="ARBA00023027"/>
    </source>
</evidence>
<comment type="function">
    <text evidence="1">The transhydrogenation between NADH and NADP is coupled to respiration and ATP hydrolysis and functions as a proton pump across the membrane.</text>
</comment>
<dbReference type="GO" id="GO:0008750">
    <property type="term" value="F:proton-translocating NAD(P)+ transhydrogenase activity"/>
    <property type="evidence" value="ECO:0007669"/>
    <property type="project" value="UniProtKB-EC"/>
</dbReference>
<dbReference type="InterPro" id="IPR008143">
    <property type="entry name" value="Ala_DH/PNT_CS2"/>
</dbReference>
<reference evidence="11" key="1">
    <citation type="submission" date="2020-02" db="EMBL/GenBank/DDBJ databases">
        <authorList>
            <person name="Meier V. D."/>
        </authorList>
    </citation>
    <scope>NUCLEOTIDE SEQUENCE</scope>
    <source>
        <strain evidence="11">AVDCRST_MAG68</strain>
    </source>
</reference>
<feature type="domain" description="Alanine dehydrogenase/pyridine nucleotide transhydrogenase N-terminal" evidence="10">
    <location>
        <begin position="6"/>
        <end position="137"/>
    </location>
</feature>
<evidence type="ECO:0000256" key="1">
    <source>
        <dbReference type="ARBA" id="ARBA00003943"/>
    </source>
</evidence>
<dbReference type="PANTHER" id="PTHR10160">
    <property type="entry name" value="NAD(P) TRANSHYDROGENASE"/>
    <property type="match status" value="1"/>
</dbReference>
<dbReference type="GO" id="GO:0050661">
    <property type="term" value="F:NADP binding"/>
    <property type="evidence" value="ECO:0007669"/>
    <property type="project" value="TreeGrafter"/>
</dbReference>
<evidence type="ECO:0000259" key="10">
    <source>
        <dbReference type="SMART" id="SM01003"/>
    </source>
</evidence>
<evidence type="ECO:0000256" key="6">
    <source>
        <dbReference type="ARBA" id="ARBA00022967"/>
    </source>
</evidence>
<dbReference type="PANTHER" id="PTHR10160:SF19">
    <property type="entry name" value="PROTON-TRANSLOCATING NAD(P)(+) TRANSHYDROGENASE"/>
    <property type="match status" value="1"/>
</dbReference>
<dbReference type="PROSITE" id="PS00837">
    <property type="entry name" value="ALADH_PNT_2"/>
    <property type="match status" value="1"/>
</dbReference>
<dbReference type="AlphaFoldDB" id="A0A6J4L985"/>
<dbReference type="Pfam" id="PF05222">
    <property type="entry name" value="AlaDh_PNT_N"/>
    <property type="match status" value="1"/>
</dbReference>
<gene>
    <name evidence="11" type="ORF">AVDCRST_MAG68-2227</name>
</gene>
<keyword evidence="11" id="KW-0560">Oxidoreductase</keyword>
<dbReference type="EC" id="7.1.1.1" evidence="3"/>
<comment type="similarity">
    <text evidence="2">Belongs to the AlaDH/PNT family.</text>
</comment>
<protein>
    <recommendedName>
        <fullName evidence="3">proton-translocating NAD(P)(+) transhydrogenase</fullName>
        <ecNumber evidence="3">7.1.1.1</ecNumber>
    </recommendedName>
</protein>
<evidence type="ECO:0000256" key="8">
    <source>
        <dbReference type="ARBA" id="ARBA00048202"/>
    </source>
</evidence>
<keyword evidence="5" id="KW-0521">NADP</keyword>
<dbReference type="GO" id="GO:0005886">
    <property type="term" value="C:plasma membrane"/>
    <property type="evidence" value="ECO:0007669"/>
    <property type="project" value="TreeGrafter"/>
</dbReference>
<comment type="catalytic activity">
    <reaction evidence="8">
        <text>NAD(+) + NADPH + H(+)(in) = NADH + NADP(+) + H(+)(out)</text>
        <dbReference type="Rhea" id="RHEA:47992"/>
        <dbReference type="ChEBI" id="CHEBI:15378"/>
        <dbReference type="ChEBI" id="CHEBI:57540"/>
        <dbReference type="ChEBI" id="CHEBI:57783"/>
        <dbReference type="ChEBI" id="CHEBI:57945"/>
        <dbReference type="ChEBI" id="CHEBI:58349"/>
        <dbReference type="EC" id="7.1.1.1"/>
    </reaction>
</comment>
<evidence type="ECO:0000256" key="3">
    <source>
        <dbReference type="ARBA" id="ARBA00012943"/>
    </source>
</evidence>
<dbReference type="Pfam" id="PF01262">
    <property type="entry name" value="AlaDh_PNT_C"/>
    <property type="match status" value="1"/>
</dbReference>
<evidence type="ECO:0000256" key="2">
    <source>
        <dbReference type="ARBA" id="ARBA00005689"/>
    </source>
</evidence>
<feature type="domain" description="Alanine dehydrogenase/pyridine nucleotide transhydrogenase NAD(H)-binding" evidence="9">
    <location>
        <begin position="146"/>
        <end position="311"/>
    </location>
</feature>
<evidence type="ECO:0000313" key="11">
    <source>
        <dbReference type="EMBL" id="CAA9325726.1"/>
    </source>
</evidence>
<dbReference type="SUPFAM" id="SSF52283">
    <property type="entry name" value="Formate/glycerate dehydrogenase catalytic domain-like"/>
    <property type="match status" value="1"/>
</dbReference>
<dbReference type="InterPro" id="IPR007698">
    <property type="entry name" value="AlaDH/PNT_NAD(H)-bd"/>
</dbReference>
<dbReference type="Gene3D" id="3.40.50.720">
    <property type="entry name" value="NAD(P)-binding Rossmann-like Domain"/>
    <property type="match status" value="2"/>
</dbReference>
<dbReference type="InterPro" id="IPR007886">
    <property type="entry name" value="AlaDH/PNT_N"/>
</dbReference>
<proteinExistence type="inferred from homology"/>
<organism evidence="11">
    <name type="scientific">uncultured Gemmatimonadota bacterium</name>
    <dbReference type="NCBI Taxonomy" id="203437"/>
    <lineage>
        <taxon>Bacteria</taxon>
        <taxon>Pseudomonadati</taxon>
        <taxon>Gemmatimonadota</taxon>
        <taxon>environmental samples</taxon>
    </lineage>
</organism>
<accession>A0A6J4L985</accession>
<dbReference type="GO" id="GO:0016491">
    <property type="term" value="F:oxidoreductase activity"/>
    <property type="evidence" value="ECO:0007669"/>
    <property type="project" value="UniProtKB-KW"/>
</dbReference>
<dbReference type="CDD" id="cd05304">
    <property type="entry name" value="Rubrum_tdh"/>
    <property type="match status" value="1"/>
</dbReference>
<keyword evidence="4" id="KW-0547">Nucleotide-binding</keyword>
<dbReference type="GO" id="GO:0006740">
    <property type="term" value="P:NADPH regeneration"/>
    <property type="evidence" value="ECO:0007669"/>
    <property type="project" value="TreeGrafter"/>
</dbReference>
<evidence type="ECO:0000256" key="4">
    <source>
        <dbReference type="ARBA" id="ARBA00022741"/>
    </source>
</evidence>
<sequence length="373" mass="38704">MPTLIGVPRETARGERRVALVPEVVGRLVMLGFGVVVEGGAGMGAFHGDDAYRAAGARVGERAEALGADVVACVGPPDDPQHLRAEAALVGMLRPLDDAERMRRLARTGVMAIALEMVPRISRAQKMDALSAMATVAGYRAVLLAAEALPRFFPLLTTAAGTVRPARVLVLGAGVAGLQAIATARRLGAQVSAYDVRAAAAEEARSLGARFVELALDTAGTEGAGGYAAALDEDRQRRQVELLGEHVAASDVVVCTALVPGRRAPLLVSGEAVRAMAPGSVVVDLAAPNGGNCALTQPGAWVQAGGARVLGPLNLPAEMPMHASALYARTLAALVTEFTREGRFDPDPADEIFRAACITRGGEIVHERVRALP</sequence>
<dbReference type="InterPro" id="IPR036291">
    <property type="entry name" value="NAD(P)-bd_dom_sf"/>
</dbReference>
<evidence type="ECO:0000259" key="9">
    <source>
        <dbReference type="SMART" id="SM01002"/>
    </source>
</evidence>